<dbReference type="Proteomes" id="UP000789833">
    <property type="component" value="Unassembled WGS sequence"/>
</dbReference>
<sequence>MENQWSKAMNVAQIRVARPTNQLKVIEHFYCKGICLMKVGSFRAHNGYNHWAS</sequence>
<dbReference type="Pfam" id="PF22658">
    <property type="entry name" value="YycE-like_N"/>
    <property type="match status" value="1"/>
</dbReference>
<evidence type="ECO:0000313" key="2">
    <source>
        <dbReference type="EMBL" id="CAG9621041.1"/>
    </source>
</evidence>
<feature type="domain" description="YycE-like N-terminal" evidence="1">
    <location>
        <begin position="14"/>
        <end position="49"/>
    </location>
</feature>
<keyword evidence="3" id="KW-1185">Reference proteome</keyword>
<organism evidence="2 3">
    <name type="scientific">Sutcliffiella rhizosphaerae</name>
    <dbReference type="NCBI Taxonomy" id="2880967"/>
    <lineage>
        <taxon>Bacteria</taxon>
        <taxon>Bacillati</taxon>
        <taxon>Bacillota</taxon>
        <taxon>Bacilli</taxon>
        <taxon>Bacillales</taxon>
        <taxon>Bacillaceae</taxon>
        <taxon>Sutcliffiella</taxon>
    </lineage>
</organism>
<dbReference type="InterPro" id="IPR058998">
    <property type="entry name" value="YycE-like_N"/>
</dbReference>
<evidence type="ECO:0000259" key="1">
    <source>
        <dbReference type="Pfam" id="PF22658"/>
    </source>
</evidence>
<comment type="caution">
    <text evidence="2">The sequence shown here is derived from an EMBL/GenBank/DDBJ whole genome shotgun (WGS) entry which is preliminary data.</text>
</comment>
<proteinExistence type="predicted"/>
<protein>
    <recommendedName>
        <fullName evidence="1">YycE-like N-terminal domain-containing protein</fullName>
    </recommendedName>
</protein>
<name>A0ABN8A9F6_9BACI</name>
<accession>A0ABN8A9F6</accession>
<dbReference type="InterPro" id="IPR029068">
    <property type="entry name" value="Glyas_Bleomycin-R_OHBP_Dase"/>
</dbReference>
<dbReference type="EMBL" id="CAKJTJ010000007">
    <property type="protein sequence ID" value="CAG9621041.1"/>
    <property type="molecule type" value="Genomic_DNA"/>
</dbReference>
<gene>
    <name evidence="2" type="ORF">BACCIP111883_01813</name>
</gene>
<reference evidence="2 3" key="1">
    <citation type="submission" date="2021-10" db="EMBL/GenBank/DDBJ databases">
        <authorList>
            <person name="Criscuolo A."/>
        </authorList>
    </citation>
    <scope>NUCLEOTIDE SEQUENCE [LARGE SCALE GENOMIC DNA]</scope>
    <source>
        <strain evidence="3">CIP 111883</strain>
    </source>
</reference>
<dbReference type="Gene3D" id="3.10.180.10">
    <property type="entry name" value="2,3-Dihydroxybiphenyl 1,2-Dioxygenase, domain 1"/>
    <property type="match status" value="1"/>
</dbReference>
<evidence type="ECO:0000313" key="3">
    <source>
        <dbReference type="Proteomes" id="UP000789833"/>
    </source>
</evidence>